<keyword evidence="4" id="KW-0393">Immunoglobulin domain</keyword>
<dbReference type="AlphaFoldDB" id="A0A4W3GFY2"/>
<dbReference type="SMART" id="SM00406">
    <property type="entry name" value="IGv"/>
    <property type="match status" value="1"/>
</dbReference>
<evidence type="ECO:0000256" key="3">
    <source>
        <dbReference type="ARBA" id="ARBA00023170"/>
    </source>
</evidence>
<dbReference type="PANTHER" id="PTHR19367:SF18">
    <property type="entry name" value="T CELL RECEPTOR ALPHA VARIABLE 16"/>
    <property type="match status" value="1"/>
</dbReference>
<dbReference type="InterPro" id="IPR013783">
    <property type="entry name" value="Ig-like_fold"/>
</dbReference>
<reference evidence="9" key="2">
    <citation type="journal article" date="2007" name="PLoS Biol.">
        <title>Survey sequencing and comparative analysis of the elephant shark (Callorhinchus milii) genome.</title>
        <authorList>
            <person name="Venkatesh B."/>
            <person name="Kirkness E.F."/>
            <person name="Loh Y.H."/>
            <person name="Halpern A.L."/>
            <person name="Lee A.P."/>
            <person name="Johnson J."/>
            <person name="Dandona N."/>
            <person name="Viswanathan L.D."/>
            <person name="Tay A."/>
            <person name="Venter J.C."/>
            <person name="Strausberg R.L."/>
            <person name="Brenner S."/>
        </authorList>
    </citation>
    <scope>NUCLEOTIDE SEQUENCE [LARGE SCALE GENOMIC DNA]</scope>
</reference>
<reference evidence="8" key="5">
    <citation type="submission" date="2025-09" db="UniProtKB">
        <authorList>
            <consortium name="Ensembl"/>
        </authorList>
    </citation>
    <scope>IDENTIFICATION</scope>
</reference>
<evidence type="ECO:0000256" key="1">
    <source>
        <dbReference type="ARBA" id="ARBA00022729"/>
    </source>
</evidence>
<feature type="domain" description="Ig-like" evidence="7">
    <location>
        <begin position="38"/>
        <end position="134"/>
    </location>
</feature>
<protein>
    <recommendedName>
        <fullName evidence="7">Ig-like domain-containing protein</fullName>
    </recommendedName>
</protein>
<evidence type="ECO:0000313" key="9">
    <source>
        <dbReference type="Proteomes" id="UP000314986"/>
    </source>
</evidence>
<dbReference type="SUPFAM" id="SSF48726">
    <property type="entry name" value="Immunoglobulin"/>
    <property type="match status" value="1"/>
</dbReference>
<reference evidence="9" key="3">
    <citation type="journal article" date="2014" name="Nature">
        <title>Elephant shark genome provides unique insights into gnathostome evolution.</title>
        <authorList>
            <consortium name="International Elephant Shark Genome Sequencing Consortium"/>
            <person name="Venkatesh B."/>
            <person name="Lee A.P."/>
            <person name="Ravi V."/>
            <person name="Maurya A.K."/>
            <person name="Lian M.M."/>
            <person name="Swann J.B."/>
            <person name="Ohta Y."/>
            <person name="Flajnik M.F."/>
            <person name="Sutoh Y."/>
            <person name="Kasahara M."/>
            <person name="Hoon S."/>
            <person name="Gangu V."/>
            <person name="Roy S.W."/>
            <person name="Irimia M."/>
            <person name="Korzh V."/>
            <person name="Kondrychyn I."/>
            <person name="Lim Z.W."/>
            <person name="Tay B.H."/>
            <person name="Tohari S."/>
            <person name="Kong K.W."/>
            <person name="Ho S."/>
            <person name="Lorente-Galdos B."/>
            <person name="Quilez J."/>
            <person name="Marques-Bonet T."/>
            <person name="Raney B.J."/>
            <person name="Ingham P.W."/>
            <person name="Tay A."/>
            <person name="Hillier L.W."/>
            <person name="Minx P."/>
            <person name="Boehm T."/>
            <person name="Wilson R.K."/>
            <person name="Brenner S."/>
            <person name="Warren W.C."/>
        </authorList>
    </citation>
    <scope>NUCLEOTIDE SEQUENCE [LARGE SCALE GENOMIC DNA]</scope>
</reference>
<dbReference type="CDD" id="cd00099">
    <property type="entry name" value="IgV"/>
    <property type="match status" value="1"/>
</dbReference>
<reference evidence="9" key="1">
    <citation type="journal article" date="2006" name="Science">
        <title>Ancient noncoding elements conserved in the human genome.</title>
        <authorList>
            <person name="Venkatesh B."/>
            <person name="Kirkness E.F."/>
            <person name="Loh Y.H."/>
            <person name="Halpern A.L."/>
            <person name="Lee A.P."/>
            <person name="Johnson J."/>
            <person name="Dandona N."/>
            <person name="Viswanathan L.D."/>
            <person name="Tay A."/>
            <person name="Venter J.C."/>
            <person name="Strausberg R.L."/>
            <person name="Brenner S."/>
        </authorList>
    </citation>
    <scope>NUCLEOTIDE SEQUENCE [LARGE SCALE GENOMIC DNA]</scope>
</reference>
<evidence type="ECO:0000256" key="5">
    <source>
        <dbReference type="ARBA" id="ARBA00043266"/>
    </source>
</evidence>
<keyword evidence="3" id="KW-0675">Receptor</keyword>
<dbReference type="PANTHER" id="PTHR19367">
    <property type="entry name" value="T-CELL RECEPTOR ALPHA CHAIN V REGION"/>
    <property type="match status" value="1"/>
</dbReference>
<dbReference type="InterPro" id="IPR036179">
    <property type="entry name" value="Ig-like_dom_sf"/>
</dbReference>
<dbReference type="GO" id="GO:0002250">
    <property type="term" value="P:adaptive immune response"/>
    <property type="evidence" value="ECO:0007669"/>
    <property type="project" value="UniProtKB-KW"/>
</dbReference>
<keyword evidence="5" id="KW-1279">T cell receptor</keyword>
<feature type="signal peptide" evidence="6">
    <location>
        <begin position="1"/>
        <end position="27"/>
    </location>
</feature>
<proteinExistence type="predicted"/>
<dbReference type="InterPro" id="IPR007110">
    <property type="entry name" value="Ig-like_dom"/>
</dbReference>
<organism evidence="8 9">
    <name type="scientific">Callorhinchus milii</name>
    <name type="common">Ghost shark</name>
    <dbReference type="NCBI Taxonomy" id="7868"/>
    <lineage>
        <taxon>Eukaryota</taxon>
        <taxon>Metazoa</taxon>
        <taxon>Chordata</taxon>
        <taxon>Craniata</taxon>
        <taxon>Vertebrata</taxon>
        <taxon>Chondrichthyes</taxon>
        <taxon>Holocephali</taxon>
        <taxon>Chimaeriformes</taxon>
        <taxon>Callorhinchidae</taxon>
        <taxon>Callorhinchus</taxon>
    </lineage>
</organism>
<dbReference type="Gene3D" id="2.60.40.10">
    <property type="entry name" value="Immunoglobulins"/>
    <property type="match status" value="1"/>
</dbReference>
<accession>A0A4W3GFY2</accession>
<dbReference type="Ensembl" id="ENSCMIT00000002369.1">
    <property type="protein sequence ID" value="ENSCMIP00000002286.1"/>
    <property type="gene ID" value="ENSCMIG00000001364.1"/>
</dbReference>
<evidence type="ECO:0000256" key="6">
    <source>
        <dbReference type="SAM" id="SignalP"/>
    </source>
</evidence>
<keyword evidence="9" id="KW-1185">Reference proteome</keyword>
<dbReference type="Pfam" id="PF07686">
    <property type="entry name" value="V-set"/>
    <property type="match status" value="1"/>
</dbReference>
<dbReference type="InterPro" id="IPR051287">
    <property type="entry name" value="TCR_variable_region"/>
</dbReference>
<dbReference type="InterPro" id="IPR013106">
    <property type="entry name" value="Ig_V-set"/>
</dbReference>
<evidence type="ECO:0000256" key="4">
    <source>
        <dbReference type="ARBA" id="ARBA00023319"/>
    </source>
</evidence>
<evidence type="ECO:0000256" key="2">
    <source>
        <dbReference type="ARBA" id="ARBA00023130"/>
    </source>
</evidence>
<dbReference type="STRING" id="7868.ENSCMIP00000002286"/>
<sequence>MVSYSALFNVLKFCFRNILLLADVCFSQSPPEQTAFAGETINVHCQYSGFCGQDFSVSWYRQSPGETLKYLLHRNPSGEGGNPTGDHISASLDTAKKISDLTIADLRLTDSAMYHCALSLHHSDTHHRKPRTITLITTKAGKQYSTVSDRQCNKPSHNYRFLRLLLPSIPRKESPLEITFLLLLTLPRKSAI</sequence>
<dbReference type="GeneTree" id="ENSGT00970000196780"/>
<reference evidence="8" key="4">
    <citation type="submission" date="2025-08" db="UniProtKB">
        <authorList>
            <consortium name="Ensembl"/>
        </authorList>
    </citation>
    <scope>IDENTIFICATION</scope>
</reference>
<dbReference type="GO" id="GO:0042101">
    <property type="term" value="C:T cell receptor complex"/>
    <property type="evidence" value="ECO:0007669"/>
    <property type="project" value="UniProtKB-KW"/>
</dbReference>
<keyword evidence="1 6" id="KW-0732">Signal</keyword>
<keyword evidence="5" id="KW-0391">Immunity</keyword>
<dbReference type="Proteomes" id="UP000314986">
    <property type="component" value="Unassembled WGS sequence"/>
</dbReference>
<dbReference type="SMART" id="SM00409">
    <property type="entry name" value="IG"/>
    <property type="match status" value="1"/>
</dbReference>
<feature type="chain" id="PRO_5021371069" description="Ig-like domain-containing protein" evidence="6">
    <location>
        <begin position="28"/>
        <end position="192"/>
    </location>
</feature>
<evidence type="ECO:0000313" key="8">
    <source>
        <dbReference type="Ensembl" id="ENSCMIP00000002286.1"/>
    </source>
</evidence>
<keyword evidence="2" id="KW-1064">Adaptive immunity</keyword>
<dbReference type="InParanoid" id="A0A4W3GFY2"/>
<evidence type="ECO:0000259" key="7">
    <source>
        <dbReference type="PROSITE" id="PS50835"/>
    </source>
</evidence>
<dbReference type="PROSITE" id="PS50835">
    <property type="entry name" value="IG_LIKE"/>
    <property type="match status" value="1"/>
</dbReference>
<name>A0A4W3GFY2_CALMI</name>
<dbReference type="InterPro" id="IPR003599">
    <property type="entry name" value="Ig_sub"/>
</dbReference>